<dbReference type="GO" id="GO:0005654">
    <property type="term" value="C:nucleoplasm"/>
    <property type="evidence" value="ECO:0007669"/>
    <property type="project" value="TreeGrafter"/>
</dbReference>
<dbReference type="GO" id="GO:0032299">
    <property type="term" value="C:ribonuclease H2 complex"/>
    <property type="evidence" value="ECO:0007669"/>
    <property type="project" value="InterPro"/>
</dbReference>
<feature type="region of interest" description="Disordered" evidence="1">
    <location>
        <begin position="952"/>
        <end position="1045"/>
    </location>
</feature>
<feature type="compositionally biased region" description="Polar residues" evidence="1">
    <location>
        <begin position="851"/>
        <end position="881"/>
    </location>
</feature>
<dbReference type="CDD" id="cd09270">
    <property type="entry name" value="RNase_H2-B"/>
    <property type="match status" value="1"/>
</dbReference>
<dbReference type="PANTHER" id="PTHR13383">
    <property type="entry name" value="RIBONUCLEASE H2 SUBUNIT B"/>
    <property type="match status" value="1"/>
</dbReference>
<feature type="compositionally biased region" description="Polar residues" evidence="1">
    <location>
        <begin position="441"/>
        <end position="450"/>
    </location>
</feature>
<dbReference type="EMBL" id="JANIEX010000320">
    <property type="protein sequence ID" value="KAJ3568865.1"/>
    <property type="molecule type" value="Genomic_DNA"/>
</dbReference>
<proteinExistence type="predicted"/>
<feature type="region of interest" description="Disordered" evidence="1">
    <location>
        <begin position="493"/>
        <end position="516"/>
    </location>
</feature>
<comment type="caution">
    <text evidence="3">The sequence shown here is derived from an EMBL/GenBank/DDBJ whole genome shotgun (WGS) entry which is preliminary data.</text>
</comment>
<feature type="domain" description="Ribonuclease H2 subunit B wHTH" evidence="2">
    <location>
        <begin position="71"/>
        <end position="222"/>
    </location>
</feature>
<protein>
    <recommendedName>
        <fullName evidence="2">Ribonuclease H2 subunit B wHTH domain-containing protein</fullName>
    </recommendedName>
</protein>
<dbReference type="Proteomes" id="UP001213000">
    <property type="component" value="Unassembled WGS sequence"/>
</dbReference>
<dbReference type="GO" id="GO:0006401">
    <property type="term" value="P:RNA catabolic process"/>
    <property type="evidence" value="ECO:0007669"/>
    <property type="project" value="TreeGrafter"/>
</dbReference>
<organism evidence="3 4">
    <name type="scientific">Leucocoprinus birnbaumii</name>
    <dbReference type="NCBI Taxonomy" id="56174"/>
    <lineage>
        <taxon>Eukaryota</taxon>
        <taxon>Fungi</taxon>
        <taxon>Dikarya</taxon>
        <taxon>Basidiomycota</taxon>
        <taxon>Agaricomycotina</taxon>
        <taxon>Agaricomycetes</taxon>
        <taxon>Agaricomycetidae</taxon>
        <taxon>Agaricales</taxon>
        <taxon>Agaricineae</taxon>
        <taxon>Agaricaceae</taxon>
        <taxon>Leucocoprinus</taxon>
    </lineage>
</organism>
<feature type="region of interest" description="Disordered" evidence="1">
    <location>
        <begin position="914"/>
        <end position="940"/>
    </location>
</feature>
<evidence type="ECO:0000256" key="1">
    <source>
        <dbReference type="SAM" id="MobiDB-lite"/>
    </source>
</evidence>
<sequence length="1045" mass="115850">MLLWQKIIFKQTSEIPALFLPTESHDDGGEARSQILEMQAVNPVDSRSWFLENEVIADGKLMLVTPVDPVFLLLPILRSIKLPNDSPGPFRPADDILEEAALAVQEQYRTKKEGQVSSEDVLHFVRLKCTKDALKYICDVKDITEDITVYRYSQGRTLEYLRSKVARLSEPKTLEISRSITRGLAKDGLMEDGNEELLKVGQLKAACDLIAHYLSPEIRALLYASYDFTKLDAFLKNAAADAMALAGPSENIKSKVAAKPETTDKKRKAAKASHGVESLKKANLKIYVDKGVQTSSVYPPVGSCTSKGSPTFAYPDDVCQHAASNNYERSEIPSPLLFSHESDAYIYSDVSFSDHMRYISERPVVGNRRALKYGELGHGKPSQLAMISGRVASLPETSPPGRIGPQQSERLVSMPDDLEMLRFPHGSSTRHQELRDHLRSSLTSNITSRTRSSEDEHAFLGGGPQTPSPPSSPDSVMIIGNDSQVPRAFLRTKLSSDDNARQNQTTWKGSPPKPIPALHGPLSLPYARCPSGAEGTVIEGEDLTHMIWGLDSNGSQLTQAKDQPNAEPIRSHSCLPHQSFNDLSSDSRQDHLTQDLYNQEIIDLARPEFHASLHSRPSGMQTSRSFRSYLSPLADNYPLRNNVQSKKANIYEFVRRDSPIQLYPSSFGLMPEIRPWNAGLGIDFWRTSLEGGVPASSDTLMAFNNRESSLVLNEAPESIYATHIHRTTRHLPIHDIRPFEHLGQHSGMPTPPDTNSPLWSPRFHQSDIESTSPKFTCSQIPSIRSVTSQQPTLHLPTRDTIISQQIQRQLLSTMPEHRSSISDTLETVGEAQRIPPPYHSPDILGADRSSYDNQSNGSQSLSKTRPTQDKSNGNNTPSSPVSPELRRGFARQQPRSIPLARLIQRRLSSVVEEVDVESSTSDGYKCPTPSSPPLNSIQGTECTGLGVLRKDEKRSVQASVRKQATITGSMTAPPIDQGRRAYRPPGHPSRRPSSDRDSSSKPQKSPNSDQTSIPANQSTDYKENTSCYPEVPRETEEAIEKEEID</sequence>
<keyword evidence="4" id="KW-1185">Reference proteome</keyword>
<feature type="region of interest" description="Disordered" evidence="1">
    <location>
        <begin position="808"/>
        <end position="897"/>
    </location>
</feature>
<feature type="region of interest" description="Disordered" evidence="1">
    <location>
        <begin position="441"/>
        <end position="479"/>
    </location>
</feature>
<gene>
    <name evidence="3" type="ORF">NP233_g5437</name>
</gene>
<accession>A0AAD5VV93</accession>
<dbReference type="AlphaFoldDB" id="A0AAD5VV93"/>
<evidence type="ECO:0000259" key="2">
    <source>
        <dbReference type="Pfam" id="PF09468"/>
    </source>
</evidence>
<dbReference type="Gene3D" id="2.20.25.530">
    <property type="match status" value="1"/>
</dbReference>
<feature type="compositionally biased region" description="Polar residues" evidence="1">
    <location>
        <begin position="1007"/>
        <end position="1027"/>
    </location>
</feature>
<feature type="compositionally biased region" description="Polar residues" evidence="1">
    <location>
        <begin position="956"/>
        <end position="970"/>
    </location>
</feature>
<evidence type="ECO:0000313" key="4">
    <source>
        <dbReference type="Proteomes" id="UP001213000"/>
    </source>
</evidence>
<dbReference type="Pfam" id="PF09468">
    <property type="entry name" value="RNase_H2-Ydr279"/>
    <property type="match status" value="1"/>
</dbReference>
<dbReference type="PANTHER" id="PTHR13383:SF11">
    <property type="entry name" value="RIBONUCLEASE H2 SUBUNIT B"/>
    <property type="match status" value="1"/>
</dbReference>
<reference evidence="3" key="1">
    <citation type="submission" date="2022-07" db="EMBL/GenBank/DDBJ databases">
        <title>Genome Sequence of Leucocoprinus birnbaumii.</title>
        <authorList>
            <person name="Buettner E."/>
        </authorList>
    </citation>
    <scope>NUCLEOTIDE SEQUENCE</scope>
    <source>
        <strain evidence="3">VT141</strain>
    </source>
</reference>
<dbReference type="InterPro" id="IPR040456">
    <property type="entry name" value="RNase_H2_suB"/>
</dbReference>
<feature type="region of interest" description="Disordered" evidence="1">
    <location>
        <begin position="555"/>
        <end position="579"/>
    </location>
</feature>
<dbReference type="InterPro" id="IPR019024">
    <property type="entry name" value="RNase_H2_suB_wHTH"/>
</dbReference>
<dbReference type="Gene3D" id="1.10.20.120">
    <property type="match status" value="1"/>
</dbReference>
<name>A0AAD5VV93_9AGAR</name>
<evidence type="ECO:0000313" key="3">
    <source>
        <dbReference type="EMBL" id="KAJ3568865.1"/>
    </source>
</evidence>